<organism evidence="9 10">
    <name type="scientific">Candidatus Electrothrix aarhusensis</name>
    <dbReference type="NCBI Taxonomy" id="1859131"/>
    <lineage>
        <taxon>Bacteria</taxon>
        <taxon>Pseudomonadati</taxon>
        <taxon>Thermodesulfobacteriota</taxon>
        <taxon>Desulfobulbia</taxon>
        <taxon>Desulfobulbales</taxon>
        <taxon>Desulfobulbaceae</taxon>
        <taxon>Candidatus Electrothrix</taxon>
    </lineage>
</organism>
<evidence type="ECO:0000259" key="8">
    <source>
        <dbReference type="PROSITE" id="PS51193"/>
    </source>
</evidence>
<evidence type="ECO:0000256" key="5">
    <source>
        <dbReference type="ARBA" id="ARBA00038058"/>
    </source>
</evidence>
<dbReference type="PROSITE" id="PS51193">
    <property type="entry name" value="HELICASE_ATP_BIND_2"/>
    <property type="match status" value="1"/>
</dbReference>
<evidence type="ECO:0000256" key="4">
    <source>
        <dbReference type="ARBA" id="ARBA00022840"/>
    </source>
</evidence>
<accession>A0A3S3RN60</accession>
<dbReference type="GO" id="GO:0043139">
    <property type="term" value="F:5'-3' DNA helicase activity"/>
    <property type="evidence" value="ECO:0007669"/>
    <property type="project" value="UniProtKB-EC"/>
</dbReference>
<keyword evidence="4" id="KW-0067">ATP-binding</keyword>
<protein>
    <recommendedName>
        <fullName evidence="6">DNA 5'-3' helicase</fullName>
        <ecNumber evidence="6">5.6.2.3</ecNumber>
    </recommendedName>
</protein>
<reference evidence="9 10" key="1">
    <citation type="submission" date="2017-01" db="EMBL/GenBank/DDBJ databases">
        <title>The cable genome- insights into the physiology and evolution of filamentous bacteria capable of sulfide oxidation via long distance electron transfer.</title>
        <authorList>
            <person name="Schreiber L."/>
            <person name="Bjerg J.T."/>
            <person name="Boggild A."/>
            <person name="Van De Vossenberg J."/>
            <person name="Meysman F."/>
            <person name="Nielsen L.P."/>
            <person name="Schramm A."/>
            <person name="Kjeldsen K.U."/>
        </authorList>
    </citation>
    <scope>NUCLEOTIDE SEQUENCE [LARGE SCALE GENOMIC DNA]</scope>
    <source>
        <strain evidence="9">MCF</strain>
    </source>
</reference>
<dbReference type="PANTHER" id="PTHR11472:SF34">
    <property type="entry name" value="REGULATOR OF TELOMERE ELONGATION HELICASE 1"/>
    <property type="match status" value="1"/>
</dbReference>
<dbReference type="InterPro" id="IPR014001">
    <property type="entry name" value="Helicase_ATP-bd"/>
</dbReference>
<name>A0A3S3RN60_9BACT</name>
<dbReference type="EC" id="5.6.2.3" evidence="6"/>
<evidence type="ECO:0000256" key="6">
    <source>
        <dbReference type="ARBA" id="ARBA00044969"/>
    </source>
</evidence>
<dbReference type="InterPro" id="IPR011545">
    <property type="entry name" value="DEAD/DEAH_box_helicase_dom"/>
</dbReference>
<dbReference type="Pfam" id="PF00270">
    <property type="entry name" value="DEAD"/>
    <property type="match status" value="1"/>
</dbReference>
<dbReference type="SMART" id="SM00491">
    <property type="entry name" value="HELICc2"/>
    <property type="match status" value="1"/>
</dbReference>
<evidence type="ECO:0000256" key="1">
    <source>
        <dbReference type="ARBA" id="ARBA00001966"/>
    </source>
</evidence>
<dbReference type="InterPro" id="IPR014013">
    <property type="entry name" value="Helic_SF1/SF2_ATP-bd_DinG/Rad3"/>
</dbReference>
<evidence type="ECO:0000256" key="3">
    <source>
        <dbReference type="ARBA" id="ARBA00022801"/>
    </source>
</evidence>
<dbReference type="SUPFAM" id="SSF52540">
    <property type="entry name" value="P-loop containing nucleoside triphosphate hydrolases"/>
    <property type="match status" value="2"/>
</dbReference>
<dbReference type="GO" id="GO:0006139">
    <property type="term" value="P:nucleobase-containing compound metabolic process"/>
    <property type="evidence" value="ECO:0007669"/>
    <property type="project" value="InterPro"/>
</dbReference>
<dbReference type="Gene3D" id="3.40.50.300">
    <property type="entry name" value="P-loop containing nucleotide triphosphate hydrolases"/>
    <property type="match status" value="2"/>
</dbReference>
<comment type="catalytic activity">
    <reaction evidence="7">
        <text>ATP + H2O = ADP + phosphate + H(+)</text>
        <dbReference type="Rhea" id="RHEA:13065"/>
        <dbReference type="ChEBI" id="CHEBI:15377"/>
        <dbReference type="ChEBI" id="CHEBI:15378"/>
        <dbReference type="ChEBI" id="CHEBI:30616"/>
        <dbReference type="ChEBI" id="CHEBI:43474"/>
        <dbReference type="ChEBI" id="CHEBI:456216"/>
        <dbReference type="EC" id="5.6.2.3"/>
    </reaction>
</comment>
<comment type="similarity">
    <text evidence="5">Belongs to the helicase family. DinG subfamily.</text>
</comment>
<dbReference type="SMART" id="SM00487">
    <property type="entry name" value="DEXDc"/>
    <property type="match status" value="1"/>
</dbReference>
<evidence type="ECO:0000313" key="9">
    <source>
        <dbReference type="EMBL" id="RWX43769.1"/>
    </source>
</evidence>
<sequence>MEGISDCSTGLSVVKIVLEKQSACSSAISGRLHHQFIEYMKNIFADTGLLAEHLLDYESRPGQLEMADAVADLLRTEGRGESSELDMPQANCLIVEAGTGLGKTLAYLVPAALSGRKVVVSTNTRNLQNQILKREIPFIQKYIAPGLTAMSVKGRQNYLCLYRWHQLDAQSHQAHRTIFQDSGQSLVQARQKEGEALYNKVEDWLQKTVVADRSELPELAGSSFLWQKICCLPYFCLGAECPHAGDCYLNRLRRLAASCQLLVVNHHLLFSDLAVRKNGFGEVLPRYQSVIIDEAHHLENVAGNFFGFSFSKYQVINLITDIEQSMLKKGGRGATSKQYTNILSAARALAGLNEQFAAMFPVQKGRFPLADFFVEYPELQKAKDALMTALNSLAEQLNEAKGQDQPWGHYGQRSQDIAQHLDQITSPVIFRAEQPKPSEQAEPSNYIQWVERTEKNLTLSATPIDVADELKATLFAGAEHCLFTSATLRTDGGKGEFGYFCQRLGIPEGTKTFSFPSPFNYQKRSLLYVPDDHFPEPTASEYRNALHLEISRLVTCSKGRALVLFTSFRALELAWHSLQDELPYLLLRQGTCSRSQLLDHFIEETDSVLFAVASFWEGVDVPGESLSLVIIDKLPFEVPSDPVIMARMERIKASGGNPFMDFQIPRAILTLRQGVGRLMRRTNDQGVMAILDVRLFSKFYGRRFRASLPGAPVSRIIQDVEEFFNGDRFPLSQDIKE</sequence>
<evidence type="ECO:0000313" key="10">
    <source>
        <dbReference type="Proteomes" id="UP000287853"/>
    </source>
</evidence>
<keyword evidence="10" id="KW-1185">Reference proteome</keyword>
<dbReference type="GO" id="GO:0005524">
    <property type="term" value="F:ATP binding"/>
    <property type="evidence" value="ECO:0007669"/>
    <property type="project" value="UniProtKB-KW"/>
</dbReference>
<dbReference type="InterPro" id="IPR045028">
    <property type="entry name" value="DinG/Rad3-like"/>
</dbReference>
<dbReference type="InterPro" id="IPR027417">
    <property type="entry name" value="P-loop_NTPase"/>
</dbReference>
<dbReference type="PANTHER" id="PTHR11472">
    <property type="entry name" value="DNA REPAIR DEAD HELICASE RAD3/XP-D SUBFAMILY MEMBER"/>
    <property type="match status" value="1"/>
</dbReference>
<keyword evidence="9" id="KW-0347">Helicase</keyword>
<comment type="cofactor">
    <cofactor evidence="1">
        <name>[4Fe-4S] cluster</name>
        <dbReference type="ChEBI" id="CHEBI:49883"/>
    </cofactor>
</comment>
<keyword evidence="2" id="KW-0547">Nucleotide-binding</keyword>
<dbReference type="GO" id="GO:0016887">
    <property type="term" value="F:ATP hydrolysis activity"/>
    <property type="evidence" value="ECO:0007669"/>
    <property type="project" value="RHEA"/>
</dbReference>
<comment type="caution">
    <text evidence="9">The sequence shown here is derived from an EMBL/GenBank/DDBJ whole genome shotgun (WGS) entry which is preliminary data.</text>
</comment>
<dbReference type="GO" id="GO:0003676">
    <property type="term" value="F:nucleic acid binding"/>
    <property type="evidence" value="ECO:0007669"/>
    <property type="project" value="InterPro"/>
</dbReference>
<gene>
    <name evidence="9" type="ORF">H206_02487</name>
</gene>
<dbReference type="AlphaFoldDB" id="A0A3S3RN60"/>
<evidence type="ECO:0000256" key="2">
    <source>
        <dbReference type="ARBA" id="ARBA00022741"/>
    </source>
</evidence>
<evidence type="ECO:0000256" key="7">
    <source>
        <dbReference type="ARBA" id="ARBA00048954"/>
    </source>
</evidence>
<keyword evidence="3 9" id="KW-0378">Hydrolase</keyword>
<dbReference type="EMBL" id="MTKO01000110">
    <property type="protein sequence ID" value="RWX43769.1"/>
    <property type="molecule type" value="Genomic_DNA"/>
</dbReference>
<proteinExistence type="inferred from homology"/>
<dbReference type="Pfam" id="PF13307">
    <property type="entry name" value="Helicase_C_2"/>
    <property type="match status" value="1"/>
</dbReference>
<dbReference type="Proteomes" id="UP000287853">
    <property type="component" value="Unassembled WGS sequence"/>
</dbReference>
<feature type="domain" description="Helicase ATP-binding" evidence="8">
    <location>
        <begin position="49"/>
        <end position="343"/>
    </location>
</feature>
<dbReference type="InterPro" id="IPR006555">
    <property type="entry name" value="ATP-dep_Helicase_C"/>
</dbReference>